<accession>A0ABU1LIN9</accession>
<dbReference type="NCBIfam" id="TIGR01200">
    <property type="entry name" value="GLPGLI"/>
    <property type="match status" value="1"/>
</dbReference>
<name>A0ABU1LIN9_9FLAO</name>
<evidence type="ECO:0000313" key="3">
    <source>
        <dbReference type="Proteomes" id="UP001184853"/>
    </source>
</evidence>
<feature type="signal peptide" evidence="1">
    <location>
        <begin position="1"/>
        <end position="18"/>
    </location>
</feature>
<keyword evidence="1" id="KW-0732">Signal</keyword>
<dbReference type="Pfam" id="PF09697">
    <property type="entry name" value="Porph_ging"/>
    <property type="match status" value="1"/>
</dbReference>
<comment type="caution">
    <text evidence="2">The sequence shown here is derived from an EMBL/GenBank/DDBJ whole genome shotgun (WGS) entry which is preliminary data.</text>
</comment>
<gene>
    <name evidence="2" type="ORF">J2781_003557</name>
</gene>
<keyword evidence="3" id="KW-1185">Reference proteome</keyword>
<dbReference type="InterPro" id="IPR005901">
    <property type="entry name" value="GLPGLI"/>
</dbReference>
<dbReference type="RefSeq" id="WP_115982316.1">
    <property type="nucleotide sequence ID" value="NZ_JAVDQS010000014.1"/>
</dbReference>
<proteinExistence type="predicted"/>
<protein>
    <submittedName>
        <fullName evidence="2">GLPGLI family protein</fullName>
    </submittedName>
</protein>
<reference evidence="2 3" key="1">
    <citation type="submission" date="2023-07" db="EMBL/GenBank/DDBJ databases">
        <title>Sorghum-associated microbial communities from plants grown in Nebraska, USA.</title>
        <authorList>
            <person name="Schachtman D."/>
        </authorList>
    </citation>
    <scope>NUCLEOTIDE SEQUENCE [LARGE SCALE GENOMIC DNA]</scope>
    <source>
        <strain evidence="2 3">DS1709</strain>
    </source>
</reference>
<dbReference type="Proteomes" id="UP001184853">
    <property type="component" value="Unassembled WGS sequence"/>
</dbReference>
<dbReference type="EMBL" id="JAVDQS010000014">
    <property type="protein sequence ID" value="MDR6406596.1"/>
    <property type="molecule type" value="Genomic_DNA"/>
</dbReference>
<evidence type="ECO:0000313" key="2">
    <source>
        <dbReference type="EMBL" id="MDR6406596.1"/>
    </source>
</evidence>
<evidence type="ECO:0000256" key="1">
    <source>
        <dbReference type="SAM" id="SignalP"/>
    </source>
</evidence>
<sequence length="214" mass="25250">MKIKFSILLMCLMIFANAQTVDKNVNRFFYKHTFKPKKDSATLDSAIAILDINEKKSIYKDYIFSLVKEDTILQSELKKIERTKEFPDFAKIIKKPKFTYEIVKIYPQMKQQFIDDISMEGQYGYESNLKFKWDILPENEVIGEYKVQKATTEFGGRKWVAWFSKDIPFQDGPYKFCGLPGLIVKIEDSEKNYAWTLMGNKKVEDEWRKQSPVK</sequence>
<feature type="chain" id="PRO_5047139705" evidence="1">
    <location>
        <begin position="19"/>
        <end position="214"/>
    </location>
</feature>
<organism evidence="2 3">
    <name type="scientific">Chryseobacterium geocarposphaerae</name>
    <dbReference type="NCBI Taxonomy" id="1416776"/>
    <lineage>
        <taxon>Bacteria</taxon>
        <taxon>Pseudomonadati</taxon>
        <taxon>Bacteroidota</taxon>
        <taxon>Flavobacteriia</taxon>
        <taxon>Flavobacteriales</taxon>
        <taxon>Weeksellaceae</taxon>
        <taxon>Chryseobacterium group</taxon>
        <taxon>Chryseobacterium</taxon>
    </lineage>
</organism>